<dbReference type="AlphaFoldDB" id="A0A1A6C0R0"/>
<keyword evidence="1" id="KW-0472">Membrane</keyword>
<comment type="caution">
    <text evidence="3">The sequence shown here is derived from an EMBL/GenBank/DDBJ whole genome shotgun (WGS) entry which is preliminary data.</text>
</comment>
<keyword evidence="1" id="KW-1133">Transmembrane helix</keyword>
<dbReference type="RefSeq" id="WP_038089936.1">
    <property type="nucleotide sequence ID" value="NZ_JQSG02000006.1"/>
</dbReference>
<feature type="transmembrane region" description="Helical" evidence="1">
    <location>
        <begin position="60"/>
        <end position="79"/>
    </location>
</feature>
<dbReference type="PANTHER" id="PTHR42208">
    <property type="entry name" value="HEAVY METAL TRANSPORTER-RELATED"/>
    <property type="match status" value="1"/>
</dbReference>
<keyword evidence="4" id="KW-1185">Reference proteome</keyword>
<dbReference type="Pfam" id="PF13386">
    <property type="entry name" value="DsbD_2"/>
    <property type="match status" value="1"/>
</dbReference>
<feature type="transmembrane region" description="Helical" evidence="1">
    <location>
        <begin position="91"/>
        <end position="112"/>
    </location>
</feature>
<evidence type="ECO:0000313" key="4">
    <source>
        <dbReference type="Proteomes" id="UP000029273"/>
    </source>
</evidence>
<accession>A0A1A6C0R0</accession>
<feature type="transmembrane region" description="Helical" evidence="1">
    <location>
        <begin position="145"/>
        <end position="168"/>
    </location>
</feature>
<protein>
    <submittedName>
        <fullName evidence="3">Membrane protein</fullName>
    </submittedName>
</protein>
<dbReference type="InterPro" id="IPR039447">
    <property type="entry name" value="UreH-like_TM_dom"/>
</dbReference>
<feature type="domain" description="Urease accessory protein UreH-like transmembrane" evidence="2">
    <location>
        <begin position="13"/>
        <end position="223"/>
    </location>
</feature>
<sequence length="236" mass="24406">MNLTLSGSAGYGAALLVGLLGGVHCVGMCGGIVGALGLGMSPARQSRIVTALPVLLAYNLGRIASYTLAGALAGGVGWYAAQLVSVHRAQLVLGVAAGLFMVALGLYLAGLWRGLAEVERLGGHVWRRIEPLGRRLLPVRGPLQALGLGAVWGWLPCGLVYSVLIWALASGGPLRGALLMLCFGLGTLPNLLAMGVFAARLARLARRVWVRVLAGGLVAGFGVLSLLRWLPLPPHA</sequence>
<proteinExistence type="predicted"/>
<feature type="transmembrane region" description="Helical" evidence="1">
    <location>
        <begin position="174"/>
        <end position="196"/>
    </location>
</feature>
<feature type="transmembrane region" description="Helical" evidence="1">
    <location>
        <begin position="208"/>
        <end position="230"/>
    </location>
</feature>
<dbReference type="PANTHER" id="PTHR42208:SF1">
    <property type="entry name" value="HEAVY METAL TRANSPORTER"/>
    <property type="match status" value="1"/>
</dbReference>
<evidence type="ECO:0000259" key="2">
    <source>
        <dbReference type="Pfam" id="PF13386"/>
    </source>
</evidence>
<feature type="transmembrane region" description="Helical" evidence="1">
    <location>
        <begin position="12"/>
        <end position="39"/>
    </location>
</feature>
<dbReference type="EMBL" id="JQSG02000006">
    <property type="protein sequence ID" value="OBS08152.1"/>
    <property type="molecule type" value="Genomic_DNA"/>
</dbReference>
<dbReference type="STRING" id="160660.BJI67_14505"/>
<dbReference type="OrthoDB" id="9798690at2"/>
<evidence type="ECO:0000313" key="3">
    <source>
        <dbReference type="EMBL" id="OBS08152.1"/>
    </source>
</evidence>
<dbReference type="Proteomes" id="UP000029273">
    <property type="component" value="Unassembled WGS sequence"/>
</dbReference>
<organism evidence="3 4">
    <name type="scientific">Acidihalobacter prosperus</name>
    <dbReference type="NCBI Taxonomy" id="160660"/>
    <lineage>
        <taxon>Bacteria</taxon>
        <taxon>Pseudomonadati</taxon>
        <taxon>Pseudomonadota</taxon>
        <taxon>Gammaproteobacteria</taxon>
        <taxon>Chromatiales</taxon>
        <taxon>Ectothiorhodospiraceae</taxon>
        <taxon>Acidihalobacter</taxon>
    </lineage>
</organism>
<gene>
    <name evidence="3" type="ORF">Thpro_022402</name>
</gene>
<reference evidence="3 4" key="1">
    <citation type="journal article" date="2014" name="Genome Announc.">
        <title>Draft Genome Sequence of the Iron-Oxidizing, Acidophilic, and Halotolerant 'Thiobacillus prosperus' Type Strain DSM 5130.</title>
        <authorList>
            <person name="Ossandon F.J."/>
            <person name="Cardenas J.P."/>
            <person name="Corbett M."/>
            <person name="Quatrini R."/>
            <person name="Holmes D.S."/>
            <person name="Watkin E."/>
        </authorList>
    </citation>
    <scope>NUCLEOTIDE SEQUENCE [LARGE SCALE GENOMIC DNA]</scope>
    <source>
        <strain evidence="3 4">DSM 5130</strain>
    </source>
</reference>
<evidence type="ECO:0000256" key="1">
    <source>
        <dbReference type="SAM" id="Phobius"/>
    </source>
</evidence>
<keyword evidence="1" id="KW-0812">Transmembrane</keyword>
<name>A0A1A6C0R0_9GAMM</name>